<evidence type="ECO:0000313" key="3">
    <source>
        <dbReference type="Proteomes" id="UP001145021"/>
    </source>
</evidence>
<keyword evidence="1" id="KW-0175">Coiled coil</keyword>
<sequence>MSEAKRSGEPALSKTETAELVAHWATQELGFRKPSTLVSTKGEDKLTAADIEPLLQGELAVVLEQLATHIVSSKKSAQCRSTLASYSAQHQHPTETKGRPAAYLTLRKTLNAIYERENALLSDINGVEMENLKAIKTIDDLEARRVAMQSRIKELRLRILVKRAMTEKINRLSERMKLLIRETKLACGGSRAAVKTESLFDLLDSIQAQAKGDNASVLLDPGSDRSAHEQRQALIASLITDIKSLVDKHIQTCDSLKLFEPKLAVQRTQLADKIEAISSRLSTEAVFAGDETCDYKCPVLQLILENIQSHVRTQVSAFVPDLVVADPCVWDKCSHREKIALLASRIKQIRRLLLAMRSAAIEAQTSFEQELVPKFVQLQKALCYTDTRDTWNSVSFWSLQHIPISSRDCRSVSNMVVCSDETESERRKLVGDVFQTANEKCGQAHEAAMTELAEQLVQGLRRVYVMTTARLETSKWEAESNIITSLAIANESAAIEDLIVQISDTRYLKFARASE</sequence>
<proteinExistence type="predicted"/>
<evidence type="ECO:0000313" key="2">
    <source>
        <dbReference type="EMBL" id="KAJ1646151.1"/>
    </source>
</evidence>
<organism evidence="2 3">
    <name type="scientific">Coemansia asiatica</name>
    <dbReference type="NCBI Taxonomy" id="1052880"/>
    <lineage>
        <taxon>Eukaryota</taxon>
        <taxon>Fungi</taxon>
        <taxon>Fungi incertae sedis</taxon>
        <taxon>Zoopagomycota</taxon>
        <taxon>Kickxellomycotina</taxon>
        <taxon>Kickxellomycetes</taxon>
        <taxon>Kickxellales</taxon>
        <taxon>Kickxellaceae</taxon>
        <taxon>Coemansia</taxon>
    </lineage>
</organism>
<dbReference type="AlphaFoldDB" id="A0A9W8CJT2"/>
<reference evidence="2" key="1">
    <citation type="submission" date="2022-07" db="EMBL/GenBank/DDBJ databases">
        <title>Phylogenomic reconstructions and comparative analyses of Kickxellomycotina fungi.</title>
        <authorList>
            <person name="Reynolds N.K."/>
            <person name="Stajich J.E."/>
            <person name="Barry K."/>
            <person name="Grigoriev I.V."/>
            <person name="Crous P."/>
            <person name="Smith M.E."/>
        </authorList>
    </citation>
    <scope>NUCLEOTIDE SEQUENCE</scope>
    <source>
        <strain evidence="2">NBRC 105413</strain>
    </source>
</reference>
<protein>
    <submittedName>
        <fullName evidence="2">Uncharacterized protein</fullName>
    </submittedName>
</protein>
<comment type="caution">
    <text evidence="2">The sequence shown here is derived from an EMBL/GenBank/DDBJ whole genome shotgun (WGS) entry which is preliminary data.</text>
</comment>
<dbReference type="EMBL" id="JANBOH010000073">
    <property type="protein sequence ID" value="KAJ1646151.1"/>
    <property type="molecule type" value="Genomic_DNA"/>
</dbReference>
<name>A0A9W8CJT2_9FUNG</name>
<accession>A0A9W8CJT2</accession>
<gene>
    <name evidence="2" type="ORF">LPJ64_002343</name>
</gene>
<evidence type="ECO:0000256" key="1">
    <source>
        <dbReference type="SAM" id="Coils"/>
    </source>
</evidence>
<feature type="coiled-coil region" evidence="1">
    <location>
        <begin position="124"/>
        <end position="182"/>
    </location>
</feature>
<keyword evidence="3" id="KW-1185">Reference proteome</keyword>
<dbReference type="Proteomes" id="UP001145021">
    <property type="component" value="Unassembled WGS sequence"/>
</dbReference>